<evidence type="ECO:0000256" key="1">
    <source>
        <dbReference type="SAM" id="MobiDB-lite"/>
    </source>
</evidence>
<feature type="region of interest" description="Disordered" evidence="1">
    <location>
        <begin position="12"/>
        <end position="32"/>
    </location>
</feature>
<feature type="compositionally biased region" description="Basic and acidic residues" evidence="1">
    <location>
        <begin position="21"/>
        <end position="31"/>
    </location>
</feature>
<evidence type="ECO:0000313" key="2">
    <source>
        <dbReference type="EMBL" id="ALL68954.1"/>
    </source>
</evidence>
<dbReference type="AlphaFoldDB" id="A0A0P0RJQ6"/>
<protein>
    <submittedName>
        <fullName evidence="2">Uncharacterized protein</fullName>
    </submittedName>
</protein>
<dbReference type="EMBL" id="CP012747">
    <property type="protein sequence ID" value="ALL68954.1"/>
    <property type="molecule type" value="Genomic_DNA"/>
</dbReference>
<sequence length="48" mass="5652">MRFPTFDPKAITSTRATFDPSKQKQNDDCNGHVKNMLHRFNSKALDWR</sequence>
<accession>A0A0P0RJQ6</accession>
<proteinExistence type="predicted"/>
<evidence type="ECO:0000313" key="3">
    <source>
        <dbReference type="Proteomes" id="UP000019146"/>
    </source>
</evidence>
<reference evidence="2 3" key="1">
    <citation type="journal article" date="2014" name="Genome Announc.">
        <title>Draft Genome Sequence of the Haloacid-Degrading Burkholderia caribensis Strain MBA4.</title>
        <authorList>
            <person name="Pan Y."/>
            <person name="Kong K.F."/>
            <person name="Tsang J.S."/>
        </authorList>
    </citation>
    <scope>NUCLEOTIDE SEQUENCE [LARGE SCALE GENOMIC DNA]</scope>
    <source>
        <strain evidence="2 3">MBA4</strain>
    </source>
</reference>
<name>A0A0P0RJQ6_9BURK</name>
<dbReference type="Proteomes" id="UP000019146">
    <property type="component" value="Chromosome 2"/>
</dbReference>
<organism evidence="2 3">
    <name type="scientific">Paraburkholderia caribensis MBA4</name>
    <dbReference type="NCBI Taxonomy" id="1323664"/>
    <lineage>
        <taxon>Bacteria</taxon>
        <taxon>Pseudomonadati</taxon>
        <taxon>Pseudomonadota</taxon>
        <taxon>Betaproteobacteria</taxon>
        <taxon>Burkholderiales</taxon>
        <taxon>Burkholderiaceae</taxon>
        <taxon>Paraburkholderia</taxon>
    </lineage>
</organism>
<gene>
    <name evidence="2" type="ORF">K788_0000046</name>
</gene>
<dbReference type="KEGG" id="bcai:K788_0000046"/>